<dbReference type="Proteomes" id="UP000004310">
    <property type="component" value="Unassembled WGS sequence"/>
</dbReference>
<sequence length="188" mass="19908">MALTSLAAVVMSASAQSESGNEEAAPPPPFESTQPGQSAQPNVSEQAQGLHLGELHWAPIESQCGFTGGANAVPEMETKEAQPLVFVTMASAMPDRTSLLERGYIMANGIVRELERGKSAPNREGTVTTVWRSAGEPRINVSVAIDETKKTGGEVEYDGSMTVHWGDKKETVEIQGRCIDPSAASGTH</sequence>
<evidence type="ECO:0000256" key="1">
    <source>
        <dbReference type="SAM" id="MobiDB-lite"/>
    </source>
</evidence>
<evidence type="ECO:0000313" key="3">
    <source>
        <dbReference type="Proteomes" id="UP000004310"/>
    </source>
</evidence>
<gene>
    <name evidence="2" type="ORF">FP2506_12359</name>
</gene>
<organism evidence="2 3">
    <name type="scientific">Fulvimarina pelagi HTCC2506</name>
    <dbReference type="NCBI Taxonomy" id="314231"/>
    <lineage>
        <taxon>Bacteria</taxon>
        <taxon>Pseudomonadati</taxon>
        <taxon>Pseudomonadota</taxon>
        <taxon>Alphaproteobacteria</taxon>
        <taxon>Hyphomicrobiales</taxon>
        <taxon>Aurantimonadaceae</taxon>
        <taxon>Fulvimarina</taxon>
    </lineage>
</organism>
<dbReference type="AlphaFoldDB" id="Q0G1M4"/>
<feature type="region of interest" description="Disordered" evidence="1">
    <location>
        <begin position="11"/>
        <end position="47"/>
    </location>
</feature>
<dbReference type="eggNOG" id="ENOG5031CEW">
    <property type="taxonomic scope" value="Bacteria"/>
</dbReference>
<keyword evidence="3" id="KW-1185">Reference proteome</keyword>
<feature type="compositionally biased region" description="Polar residues" evidence="1">
    <location>
        <begin position="31"/>
        <end position="47"/>
    </location>
</feature>
<name>Q0G1M4_9HYPH</name>
<comment type="caution">
    <text evidence="2">The sequence shown here is derived from an EMBL/GenBank/DDBJ whole genome shotgun (WGS) entry which is preliminary data.</text>
</comment>
<dbReference type="STRING" id="217511.GCA_001463845_02673"/>
<accession>Q0G1M4</accession>
<dbReference type="EMBL" id="AATP01000004">
    <property type="protein sequence ID" value="EAU41057.1"/>
    <property type="molecule type" value="Genomic_DNA"/>
</dbReference>
<proteinExistence type="predicted"/>
<protein>
    <submittedName>
        <fullName evidence="2">Uncharacterized protein</fullName>
    </submittedName>
</protein>
<reference evidence="2 3" key="1">
    <citation type="journal article" date="2010" name="J. Bacteriol.">
        <title>Genome sequence of Fulvimarina pelagi HTCC2506T, a Mn(II)-oxidizing alphaproteobacterium possessing an aerobic anoxygenic photosynthetic gene cluster and Xanthorhodopsin.</title>
        <authorList>
            <person name="Kang I."/>
            <person name="Oh H.M."/>
            <person name="Lim S.I."/>
            <person name="Ferriera S."/>
            <person name="Giovannoni S.J."/>
            <person name="Cho J.C."/>
        </authorList>
    </citation>
    <scope>NUCLEOTIDE SEQUENCE [LARGE SCALE GENOMIC DNA]</scope>
    <source>
        <strain evidence="2 3">HTCC2506</strain>
    </source>
</reference>
<dbReference type="HOGENOM" id="CLU_1439178_0_0_5"/>
<evidence type="ECO:0000313" key="2">
    <source>
        <dbReference type="EMBL" id="EAU41057.1"/>
    </source>
</evidence>